<dbReference type="RefSeq" id="WP_272180708.1">
    <property type="nucleotide sequence ID" value="NZ_JAQOMS010000002.1"/>
</dbReference>
<name>A0ABT5FCF9_9GAMM</name>
<gene>
    <name evidence="1" type="ORF">PN838_11170</name>
</gene>
<dbReference type="Gene3D" id="3.40.190.10">
    <property type="entry name" value="Periplasmic binding protein-like II"/>
    <property type="match status" value="2"/>
</dbReference>
<sequence>MPGICRRKIQGAVFNVIYIPRKRLEQQLKNGQLDGPILGVNPLWFNDKHETKYLWTAPIYNDIDDFVSLKTSPFEFKDITSLYNKSFAGVSGLYYVDLNELVARDKLDRVDTIGDQQVLTIVEKGWVDLGVISRSTYNYLLKHKKIDNNFHLSTIPHESFERRVLIPQDQKVWHEFLQPILLRLPHDPKWQKILSQY</sequence>
<accession>A0ABT5FCF9</accession>
<reference evidence="1 2" key="1">
    <citation type="submission" date="2023-01" db="EMBL/GenBank/DDBJ databases">
        <title>Psychrosphaera sp. nov., isolated from marine algae.</title>
        <authorList>
            <person name="Bayburt H."/>
            <person name="Choi B.J."/>
            <person name="Kim J.M."/>
            <person name="Choi D.G."/>
            <person name="Jeon C.O."/>
        </authorList>
    </citation>
    <scope>NUCLEOTIDE SEQUENCE [LARGE SCALE GENOMIC DNA]</scope>
    <source>
        <strain evidence="1 2">G1-22</strain>
    </source>
</reference>
<evidence type="ECO:0000313" key="2">
    <source>
        <dbReference type="Proteomes" id="UP001528411"/>
    </source>
</evidence>
<comment type="caution">
    <text evidence="1">The sequence shown here is derived from an EMBL/GenBank/DDBJ whole genome shotgun (WGS) entry which is preliminary data.</text>
</comment>
<evidence type="ECO:0000313" key="1">
    <source>
        <dbReference type="EMBL" id="MDC2889225.1"/>
    </source>
</evidence>
<organism evidence="1 2">
    <name type="scientific">Psychrosphaera algicola</name>
    <dbReference type="NCBI Taxonomy" id="3023714"/>
    <lineage>
        <taxon>Bacteria</taxon>
        <taxon>Pseudomonadati</taxon>
        <taxon>Pseudomonadota</taxon>
        <taxon>Gammaproteobacteria</taxon>
        <taxon>Alteromonadales</taxon>
        <taxon>Pseudoalteromonadaceae</taxon>
        <taxon>Psychrosphaera</taxon>
    </lineage>
</organism>
<protein>
    <submittedName>
        <fullName evidence="1">Transporter substrate-binding domain-containing protein</fullName>
    </submittedName>
</protein>
<dbReference type="Proteomes" id="UP001528411">
    <property type="component" value="Unassembled WGS sequence"/>
</dbReference>
<keyword evidence="2" id="KW-1185">Reference proteome</keyword>
<dbReference type="EMBL" id="JAQOMS010000002">
    <property type="protein sequence ID" value="MDC2889225.1"/>
    <property type="molecule type" value="Genomic_DNA"/>
</dbReference>
<proteinExistence type="predicted"/>
<dbReference type="SUPFAM" id="SSF53850">
    <property type="entry name" value="Periplasmic binding protein-like II"/>
    <property type="match status" value="1"/>
</dbReference>